<feature type="region of interest" description="Disordered" evidence="2">
    <location>
        <begin position="315"/>
        <end position="358"/>
    </location>
</feature>
<dbReference type="EMBL" id="FNHI01000021">
    <property type="protein sequence ID" value="SDN17705.1"/>
    <property type="molecule type" value="Genomic_DNA"/>
</dbReference>
<dbReference type="GeneID" id="40832601"/>
<dbReference type="RefSeq" id="WP_093659261.1">
    <property type="nucleotide sequence ID" value="NZ_FNHI01000021.1"/>
</dbReference>
<sequence>MARLVVELGFGSTVTTPVASITWTEVTQRVDIVSRGISISNRGANDEQSETQPSSCSLTLDNEDGALTAGRSASPYYPNVKKGVPIRVREITTAKNLITNTGFETDTSGWSSSGTPAIARVTSPVHDGTGSMRCTWGAVGSQSVRIDVYGLDVGTTYTASAYVYVPAGDQSVRLKMAARSTGTDYAFGSYSTLNDAWERITCTFAATEPSLQLRINPQTPTGAGDIAYIDAVQLEEGSSATTFDSDGAQFHGLFFGGVNAWPTQWTGLHATASITATDVFKILSKGQLETMLSEEVLLDEPLGYYPLTEASDSDAAGDLSGTTAGPLGTTAVGSGGELSFGGGADSGPDGQGALSLTPVDASNGQFLTGDLGQDFETESSSAFIFVEGWFSTSTNNRVICGLTSTDNRYQIVFSLNSSGEFQIQSTRTGETLTSSAPATGNLANGVHHHFVYDEEAGNVWVDGVAYSVGVDSMFRLRHLTVGSWANGRLWTGQLSHLAFYAPGPSGDVAQYVAHYTTGTTRHVGENGDVRAARIASYVGASVTATGGTFGGIGSQAGLGGSPLSHLQEVALAEGGILVADRASGAVILQSRDVRYNPSASITLSYPDLDTAEVRFDDDDQKLINLVTATRPGGATQRVKNQASIDAYGQYPQSITLVKETDNEVVDAANWLVNRFADPPPEMRQVPVDSYTLPLATYRALLDADVSTVLEVTDLPDEAAASSATVTIEGITRTLRRHQHYINFHVSRTETDTVWVLNSSDYSQLDQTTRLAY</sequence>
<dbReference type="Proteomes" id="UP000199063">
    <property type="component" value="Unassembled WGS sequence"/>
</dbReference>
<accession>A0A1G9Z979</accession>
<evidence type="ECO:0000313" key="4">
    <source>
        <dbReference type="EMBL" id="SDN17705.1"/>
    </source>
</evidence>
<feature type="compositionally biased region" description="Polar residues" evidence="2">
    <location>
        <begin position="50"/>
        <end position="60"/>
    </location>
</feature>
<dbReference type="InterPro" id="IPR008979">
    <property type="entry name" value="Galactose-bd-like_sf"/>
</dbReference>
<dbReference type="OrthoDB" id="3445328at2"/>
<feature type="domain" description="CBM-cenC" evidence="3">
    <location>
        <begin position="95"/>
        <end position="216"/>
    </location>
</feature>
<evidence type="ECO:0000259" key="3">
    <source>
        <dbReference type="Pfam" id="PF02018"/>
    </source>
</evidence>
<dbReference type="GO" id="GO:0016798">
    <property type="term" value="F:hydrolase activity, acting on glycosyl bonds"/>
    <property type="evidence" value="ECO:0007669"/>
    <property type="project" value="InterPro"/>
</dbReference>
<keyword evidence="1" id="KW-0378">Hydrolase</keyword>
<dbReference type="InterPro" id="IPR003305">
    <property type="entry name" value="CenC_carb-bd"/>
</dbReference>
<name>A0A1G9Z979_9ACTN</name>
<reference evidence="5" key="1">
    <citation type="submission" date="2016-10" db="EMBL/GenBank/DDBJ databases">
        <authorList>
            <person name="Varghese N."/>
            <person name="Submissions S."/>
        </authorList>
    </citation>
    <scope>NUCLEOTIDE SEQUENCE [LARGE SCALE GENOMIC DNA]</scope>
    <source>
        <strain evidence="5">CGMCC 4.7042</strain>
    </source>
</reference>
<proteinExistence type="predicted"/>
<evidence type="ECO:0000256" key="1">
    <source>
        <dbReference type="ARBA" id="ARBA00022801"/>
    </source>
</evidence>
<dbReference type="Pfam" id="PF02018">
    <property type="entry name" value="CBM_4_9"/>
    <property type="match status" value="1"/>
</dbReference>
<protein>
    <submittedName>
        <fullName evidence="4">Carbohydrate binding domain-containing protein</fullName>
    </submittedName>
</protein>
<keyword evidence="5" id="KW-1185">Reference proteome</keyword>
<evidence type="ECO:0000313" key="5">
    <source>
        <dbReference type="Proteomes" id="UP000199063"/>
    </source>
</evidence>
<dbReference type="AlphaFoldDB" id="A0A1G9Z979"/>
<feature type="region of interest" description="Disordered" evidence="2">
    <location>
        <begin position="41"/>
        <end position="62"/>
    </location>
</feature>
<dbReference type="Gene3D" id="2.60.120.260">
    <property type="entry name" value="Galactose-binding domain-like"/>
    <property type="match status" value="1"/>
</dbReference>
<evidence type="ECO:0000256" key="2">
    <source>
        <dbReference type="SAM" id="MobiDB-lite"/>
    </source>
</evidence>
<organism evidence="4 5">
    <name type="scientific">Streptomyces wuyuanensis</name>
    <dbReference type="NCBI Taxonomy" id="1196353"/>
    <lineage>
        <taxon>Bacteria</taxon>
        <taxon>Bacillati</taxon>
        <taxon>Actinomycetota</taxon>
        <taxon>Actinomycetes</taxon>
        <taxon>Kitasatosporales</taxon>
        <taxon>Streptomycetaceae</taxon>
        <taxon>Streptomyces</taxon>
    </lineage>
</organism>
<feature type="compositionally biased region" description="Gly residues" evidence="2">
    <location>
        <begin position="333"/>
        <end position="345"/>
    </location>
</feature>
<gene>
    <name evidence="4" type="ORF">SAMN05444921_12118</name>
</gene>
<dbReference type="SUPFAM" id="SSF49785">
    <property type="entry name" value="Galactose-binding domain-like"/>
    <property type="match status" value="1"/>
</dbReference>
<dbReference type="STRING" id="1196353.SAMN05444921_12118"/>